<gene>
    <name evidence="3" type="ORF">BKD30_08160</name>
</gene>
<comment type="caution">
    <text evidence="3">The sequence shown here is derived from an EMBL/GenBank/DDBJ whole genome shotgun (WGS) entry which is preliminary data.</text>
</comment>
<dbReference type="Proteomes" id="UP000187085">
    <property type="component" value="Unassembled WGS sequence"/>
</dbReference>
<keyword evidence="1" id="KW-0812">Transmembrane</keyword>
<protein>
    <recommendedName>
        <fullName evidence="2">DUF218 domain-containing protein</fullName>
    </recommendedName>
</protein>
<evidence type="ECO:0000256" key="1">
    <source>
        <dbReference type="SAM" id="Phobius"/>
    </source>
</evidence>
<reference evidence="3 4" key="1">
    <citation type="submission" date="2016-12" db="EMBL/GenBank/DDBJ databases">
        <title>Draft genome of Tersicoccus phoenicis 1P05MA.</title>
        <authorList>
            <person name="Nakajima Y."/>
            <person name="Yoshizawa S."/>
            <person name="Nakamura K."/>
            <person name="Ogura Y."/>
            <person name="Hayashi T."/>
            <person name="Kogure K."/>
        </authorList>
    </citation>
    <scope>NUCLEOTIDE SEQUENCE [LARGE SCALE GENOMIC DNA]</scope>
    <source>
        <strain evidence="3 4">1p05MA</strain>
    </source>
</reference>
<feature type="domain" description="DUF218" evidence="2">
    <location>
        <begin position="46"/>
        <end position="148"/>
    </location>
</feature>
<evidence type="ECO:0000259" key="2">
    <source>
        <dbReference type="Pfam" id="PF02698"/>
    </source>
</evidence>
<dbReference type="InterPro" id="IPR003848">
    <property type="entry name" value="DUF218"/>
</dbReference>
<dbReference type="AlphaFoldDB" id="A0A1R1LAH5"/>
<keyword evidence="1" id="KW-1133">Transmembrane helix</keyword>
<sequence>MPSANCRPRRLVLRGTCVVVVTFLVWLVACLALFVGVESGFAPHTDAVVMLGGASRERLPVADDVRAATGMPILVLSHTDTLGNASADARCRRSPQPTGEICFRPVTDDTGGEARAIGKLIAQHHWTSVTVVTSRYHATRARMLIGSCTDARISMVVSEPQLNPWQWFERFVSESGGLVEAVLAPPCS</sequence>
<name>A0A1R1LAH5_9MICC</name>
<dbReference type="Pfam" id="PF02698">
    <property type="entry name" value="DUF218"/>
    <property type="match status" value="1"/>
</dbReference>
<evidence type="ECO:0000313" key="4">
    <source>
        <dbReference type="Proteomes" id="UP000187085"/>
    </source>
</evidence>
<dbReference type="PROSITE" id="PS51257">
    <property type="entry name" value="PROKAR_LIPOPROTEIN"/>
    <property type="match status" value="1"/>
</dbReference>
<evidence type="ECO:0000313" key="3">
    <source>
        <dbReference type="EMBL" id="OMH24541.1"/>
    </source>
</evidence>
<dbReference type="EMBL" id="MRDE01000053">
    <property type="protein sequence ID" value="OMH24541.1"/>
    <property type="molecule type" value="Genomic_DNA"/>
</dbReference>
<feature type="transmembrane region" description="Helical" evidence="1">
    <location>
        <begin position="12"/>
        <end position="35"/>
    </location>
</feature>
<keyword evidence="1" id="KW-0472">Membrane</keyword>
<accession>A0A1R1LAH5</accession>
<proteinExistence type="predicted"/>
<dbReference type="OrthoDB" id="4772924at2"/>
<dbReference type="RefSeq" id="WP_076703885.1">
    <property type="nucleotide sequence ID" value="NZ_MRDE01000053.1"/>
</dbReference>
<keyword evidence="4" id="KW-1185">Reference proteome</keyword>
<organism evidence="3 4">
    <name type="scientific">Tersicoccus phoenicis</name>
    <dbReference type="NCBI Taxonomy" id="554083"/>
    <lineage>
        <taxon>Bacteria</taxon>
        <taxon>Bacillati</taxon>
        <taxon>Actinomycetota</taxon>
        <taxon>Actinomycetes</taxon>
        <taxon>Micrococcales</taxon>
        <taxon>Micrococcaceae</taxon>
        <taxon>Tersicoccus</taxon>
    </lineage>
</organism>